<comment type="caution">
    <text evidence="2">The sequence shown here is derived from an EMBL/GenBank/DDBJ whole genome shotgun (WGS) entry which is preliminary data.</text>
</comment>
<name>A0AA88WC78_9ASTE</name>
<evidence type="ECO:0000313" key="2">
    <source>
        <dbReference type="EMBL" id="KAK3020165.1"/>
    </source>
</evidence>
<dbReference type="PANTHER" id="PTHR32166:SF122">
    <property type="entry name" value="OS09G0499600 PROTEIN"/>
    <property type="match status" value="1"/>
</dbReference>
<dbReference type="EMBL" id="JAVXUP010000829">
    <property type="protein sequence ID" value="KAK3020165.1"/>
    <property type="molecule type" value="Genomic_DNA"/>
</dbReference>
<accession>A0AA88WC78</accession>
<evidence type="ECO:0000313" key="3">
    <source>
        <dbReference type="Proteomes" id="UP001188597"/>
    </source>
</evidence>
<sequence length="275" mass="30834">MTDNSSSIVSALARSDDPAWAHGKVVAGKRNNTICIRCDKHLKMHLVGFTGQVEACIKAPHDVRWQMKQLLKGNQKEKARKEKLNVDIGFDDDSEYIAVSAESIGNARKNKGKEVVVANKRKKLHIGGTMLINVPFNAAHSKYYQPMFDTVLAVGSGFKAPSFHDLRGNLLRTLVDEITVYLDNFRPIWELYGCSVMSDGWSNHRQEPVINFLKGAMLLKSIDASSLTKDADMLYTIFDQVVQLIGPNYIVQFITDNEAAYKAAGKRLKMEYGFF</sequence>
<feature type="domain" description="DUF659" evidence="1">
    <location>
        <begin position="161"/>
        <end position="272"/>
    </location>
</feature>
<protein>
    <recommendedName>
        <fullName evidence="1">DUF659 domain-containing protein</fullName>
    </recommendedName>
</protein>
<reference evidence="2" key="1">
    <citation type="submission" date="2022-12" db="EMBL/GenBank/DDBJ databases">
        <title>Draft genome assemblies for two species of Escallonia (Escalloniales).</title>
        <authorList>
            <person name="Chanderbali A."/>
            <person name="Dervinis C."/>
            <person name="Anghel I."/>
            <person name="Soltis D."/>
            <person name="Soltis P."/>
            <person name="Zapata F."/>
        </authorList>
    </citation>
    <scope>NUCLEOTIDE SEQUENCE</scope>
    <source>
        <strain evidence="2">UCBG64.0493</strain>
        <tissue evidence="2">Leaf</tissue>
    </source>
</reference>
<dbReference type="Proteomes" id="UP001188597">
    <property type="component" value="Unassembled WGS sequence"/>
</dbReference>
<dbReference type="InterPro" id="IPR007021">
    <property type="entry name" value="DUF659"/>
</dbReference>
<dbReference type="Pfam" id="PF04937">
    <property type="entry name" value="DUF659"/>
    <property type="match status" value="1"/>
</dbReference>
<keyword evidence="3" id="KW-1185">Reference proteome</keyword>
<organism evidence="2 3">
    <name type="scientific">Escallonia herrerae</name>
    <dbReference type="NCBI Taxonomy" id="1293975"/>
    <lineage>
        <taxon>Eukaryota</taxon>
        <taxon>Viridiplantae</taxon>
        <taxon>Streptophyta</taxon>
        <taxon>Embryophyta</taxon>
        <taxon>Tracheophyta</taxon>
        <taxon>Spermatophyta</taxon>
        <taxon>Magnoliopsida</taxon>
        <taxon>eudicotyledons</taxon>
        <taxon>Gunneridae</taxon>
        <taxon>Pentapetalae</taxon>
        <taxon>asterids</taxon>
        <taxon>campanulids</taxon>
        <taxon>Escalloniales</taxon>
        <taxon>Escalloniaceae</taxon>
        <taxon>Escallonia</taxon>
    </lineage>
</organism>
<evidence type="ECO:0000259" key="1">
    <source>
        <dbReference type="Pfam" id="PF04937"/>
    </source>
</evidence>
<dbReference type="PANTHER" id="PTHR32166">
    <property type="entry name" value="OSJNBA0013A04.12 PROTEIN"/>
    <property type="match status" value="1"/>
</dbReference>
<dbReference type="AlphaFoldDB" id="A0AA88WC78"/>
<gene>
    <name evidence="2" type="ORF">RJ639_003063</name>
</gene>
<proteinExistence type="predicted"/>